<name>A0ABT5V0T4_9VIBR</name>
<dbReference type="HAMAP" id="MF_00795">
    <property type="entry name" value="CutC"/>
    <property type="match status" value="1"/>
</dbReference>
<dbReference type="PANTHER" id="PTHR12598:SF0">
    <property type="entry name" value="COPPER HOMEOSTASIS PROTEIN CUTC HOMOLOG"/>
    <property type="match status" value="1"/>
</dbReference>
<proteinExistence type="inferred from homology"/>
<dbReference type="InterPro" id="IPR036822">
    <property type="entry name" value="CutC-like_dom_sf"/>
</dbReference>
<dbReference type="RefSeq" id="WP_274722915.1">
    <property type="nucleotide sequence ID" value="NZ_JARBFT010000008.1"/>
</dbReference>
<protein>
    <recommendedName>
        <fullName evidence="2">PF03932 family protein CutC</fullName>
    </recommendedName>
</protein>
<organism evidence="3 4">
    <name type="scientific">Vibrio chanodichtyis</name>
    <dbReference type="NCBI Taxonomy" id="3027932"/>
    <lineage>
        <taxon>Bacteria</taxon>
        <taxon>Pseudomonadati</taxon>
        <taxon>Pseudomonadota</taxon>
        <taxon>Gammaproteobacteria</taxon>
        <taxon>Vibrionales</taxon>
        <taxon>Vibrionaceae</taxon>
        <taxon>Vibrio</taxon>
    </lineage>
</organism>
<gene>
    <name evidence="2" type="primary">cutC</name>
    <name evidence="3" type="ORF">PUN32_09655</name>
</gene>
<comment type="caution">
    <text evidence="3">The sequence shown here is derived from an EMBL/GenBank/DDBJ whole genome shotgun (WGS) entry which is preliminary data.</text>
</comment>
<sequence length="254" mass="27206">MNYQLEVCIDNLESLHHAQAGGATRIELCSSLALGGLTPSAGLMQRVGQLAAVPVYAMIRPRAGDFFYHDEELAIMAEDIHAAHRAQLQGVVLGLLTQDGNIDVKRCTPLVELAQSLSLGVTFHRAFDHCANPECALEQIIALGCERILSSGLASSAERGIERLAQLVQQSAGRISIMAGAGVNPDNVAQIALATGVHELHLSAKSTRPSQMQFVRAESKMGAAECDDFIIPITSREILQKTVQALRAIKPHGI</sequence>
<dbReference type="Gene3D" id="3.20.20.380">
    <property type="entry name" value="Copper homeostasis (CutC) domain"/>
    <property type="match status" value="1"/>
</dbReference>
<comment type="caution">
    <text evidence="2">Once thought to be involved in copper homeostasis, experiments in E.coli have shown this is not the case.</text>
</comment>
<dbReference type="Pfam" id="PF03932">
    <property type="entry name" value="CutC"/>
    <property type="match status" value="1"/>
</dbReference>
<comment type="similarity">
    <text evidence="1 2">Belongs to the CutC family.</text>
</comment>
<dbReference type="Proteomes" id="UP001216189">
    <property type="component" value="Unassembled WGS sequence"/>
</dbReference>
<accession>A0ABT5V0T4</accession>
<dbReference type="PANTHER" id="PTHR12598">
    <property type="entry name" value="COPPER HOMEOSTASIS PROTEIN CUTC"/>
    <property type="match status" value="1"/>
</dbReference>
<evidence type="ECO:0000313" key="3">
    <source>
        <dbReference type="EMBL" id="MDE1515273.1"/>
    </source>
</evidence>
<evidence type="ECO:0000256" key="1">
    <source>
        <dbReference type="ARBA" id="ARBA00007768"/>
    </source>
</evidence>
<dbReference type="InterPro" id="IPR005627">
    <property type="entry name" value="CutC-like"/>
</dbReference>
<dbReference type="EMBL" id="JARBFT010000008">
    <property type="protein sequence ID" value="MDE1515273.1"/>
    <property type="molecule type" value="Genomic_DNA"/>
</dbReference>
<keyword evidence="2" id="KW-0963">Cytoplasm</keyword>
<evidence type="ECO:0000256" key="2">
    <source>
        <dbReference type="HAMAP-Rule" id="MF_00795"/>
    </source>
</evidence>
<comment type="subcellular location">
    <subcellularLocation>
        <location evidence="2">Cytoplasm</location>
    </subcellularLocation>
</comment>
<evidence type="ECO:0000313" key="4">
    <source>
        <dbReference type="Proteomes" id="UP001216189"/>
    </source>
</evidence>
<reference evidence="3 4" key="1">
    <citation type="submission" date="2023-02" db="EMBL/GenBank/DDBJ databases">
        <title>Vibrio intestini sp. nov., a close relative of Vibrio cholerae isolated from the intestine of Healthy Culter dabryi.</title>
        <authorList>
            <person name="Wu N."/>
        </authorList>
    </citation>
    <scope>NUCLEOTIDE SEQUENCE [LARGE SCALE GENOMIC DNA]</scope>
    <source>
        <strain evidence="3 4">DSL-7</strain>
    </source>
</reference>
<dbReference type="SUPFAM" id="SSF110395">
    <property type="entry name" value="CutC-like"/>
    <property type="match status" value="1"/>
</dbReference>
<keyword evidence="4" id="KW-1185">Reference proteome</keyword>